<dbReference type="Pfam" id="PF00378">
    <property type="entry name" value="ECH_1"/>
    <property type="match status" value="1"/>
</dbReference>
<dbReference type="SUPFAM" id="SSF52096">
    <property type="entry name" value="ClpP/crotonase"/>
    <property type="match status" value="1"/>
</dbReference>
<keyword evidence="3" id="KW-0809">Transit peptide</keyword>
<keyword evidence="7" id="KW-0456">Lyase</keyword>
<keyword evidence="8" id="KW-1185">Reference proteome</keyword>
<keyword evidence="2" id="KW-0276">Fatty acid metabolism</keyword>
<dbReference type="InterPro" id="IPR052377">
    <property type="entry name" value="Mitochondrial_ECH-domain"/>
</dbReference>
<accession>A0A9J7ARI3</accession>
<dbReference type="Gene3D" id="1.10.12.10">
    <property type="entry name" value="Lyase 2-enoyl-coa Hydratase, Chain A, domain 2"/>
    <property type="match status" value="1"/>
</dbReference>
<dbReference type="InterPro" id="IPR001753">
    <property type="entry name" value="Enoyl-CoA_hydra/iso"/>
</dbReference>
<comment type="function">
    <text evidence="5">May play a role in fatty acid biosynthesis and insulin sensitivity.</text>
</comment>
<dbReference type="KEGG" id="naci:NUH88_20770"/>
<organism evidence="7 8">
    <name type="scientific">Nisaea acidiphila</name>
    <dbReference type="NCBI Taxonomy" id="1862145"/>
    <lineage>
        <taxon>Bacteria</taxon>
        <taxon>Pseudomonadati</taxon>
        <taxon>Pseudomonadota</taxon>
        <taxon>Alphaproteobacteria</taxon>
        <taxon>Rhodospirillales</taxon>
        <taxon>Thalassobaculaceae</taxon>
        <taxon>Nisaea</taxon>
    </lineage>
</organism>
<gene>
    <name evidence="7" type="ORF">NUH88_20770</name>
</gene>
<evidence type="ECO:0000313" key="7">
    <source>
        <dbReference type="EMBL" id="UUX49814.1"/>
    </source>
</evidence>
<dbReference type="InterPro" id="IPR029045">
    <property type="entry name" value="ClpP/crotonase-like_dom_sf"/>
</dbReference>
<evidence type="ECO:0000256" key="3">
    <source>
        <dbReference type="ARBA" id="ARBA00022946"/>
    </source>
</evidence>
<dbReference type="Gene3D" id="3.90.226.10">
    <property type="entry name" value="2-enoyl-CoA Hydratase, Chain A, domain 1"/>
    <property type="match status" value="1"/>
</dbReference>
<dbReference type="EMBL" id="CP102480">
    <property type="protein sequence ID" value="UUX49814.1"/>
    <property type="molecule type" value="Genomic_DNA"/>
</dbReference>
<dbReference type="PANTHER" id="PTHR43602:SF1">
    <property type="entry name" value="ENOYL-COA HYDRATASE DOMAIN-CONTAINING PROTEIN 3, MITOCHONDRIAL"/>
    <property type="match status" value="1"/>
</dbReference>
<name>A0A9J7ARI3_9PROT</name>
<sequence length="265" mass="28210">MSVAEDLETPLVLRSDADGIACLTLNRPKAYNALSLGLMAALQAELDAIASDRAVKVVILEGTGKGFCAGHDLREMRARTDAAFHEQVFAACSKLMMSITELPQPVIAKVHGIATAAGCQIVATADLAVAADDTRFGTPGVNIGLFCSTPMVAVSRAIPRKQVMEMLLTGEMIDADTALRHGLINRAVPEAELDAAVSEMAGKIASKSPLVLKTGKAAFYRQLEMPLAEAYAYTSKVMVENMQARDAAEGIDAFIEKRSPKWTGE</sequence>
<reference evidence="7" key="1">
    <citation type="submission" date="2022-08" db="EMBL/GenBank/DDBJ databases">
        <title>Nisaea acidiphila sp. nov., isolated from a marine algal debris and emended description of the genus Nisaea Urios et al. 2008.</title>
        <authorList>
            <person name="Kwon K."/>
        </authorList>
    </citation>
    <scope>NUCLEOTIDE SEQUENCE</scope>
    <source>
        <strain evidence="7">MEBiC11861</strain>
    </source>
</reference>
<evidence type="ECO:0000256" key="6">
    <source>
        <dbReference type="ARBA" id="ARBA00040545"/>
    </source>
</evidence>
<protein>
    <recommendedName>
        <fullName evidence="6">Enoyl-CoA hydratase domain-containing protein 3, mitochondrial</fullName>
    </recommendedName>
</protein>
<dbReference type="CDD" id="cd06558">
    <property type="entry name" value="crotonase-like"/>
    <property type="match status" value="1"/>
</dbReference>
<evidence type="ECO:0000256" key="1">
    <source>
        <dbReference type="ARBA" id="ARBA00005254"/>
    </source>
</evidence>
<dbReference type="RefSeq" id="WP_257768677.1">
    <property type="nucleotide sequence ID" value="NZ_CP102480.1"/>
</dbReference>
<comment type="similarity">
    <text evidence="1">Belongs to the enoyl-CoA hydratase/isomerase family.</text>
</comment>
<dbReference type="Proteomes" id="UP001060336">
    <property type="component" value="Chromosome"/>
</dbReference>
<evidence type="ECO:0000313" key="8">
    <source>
        <dbReference type="Proteomes" id="UP001060336"/>
    </source>
</evidence>
<dbReference type="AlphaFoldDB" id="A0A9J7ARI3"/>
<proteinExistence type="inferred from homology"/>
<dbReference type="PANTHER" id="PTHR43602">
    <property type="match status" value="1"/>
</dbReference>
<dbReference type="GO" id="GO:0016836">
    <property type="term" value="F:hydro-lyase activity"/>
    <property type="evidence" value="ECO:0007669"/>
    <property type="project" value="TreeGrafter"/>
</dbReference>
<evidence type="ECO:0000256" key="4">
    <source>
        <dbReference type="ARBA" id="ARBA00023098"/>
    </source>
</evidence>
<evidence type="ECO:0000256" key="2">
    <source>
        <dbReference type="ARBA" id="ARBA00022832"/>
    </source>
</evidence>
<dbReference type="GO" id="GO:0006631">
    <property type="term" value="P:fatty acid metabolic process"/>
    <property type="evidence" value="ECO:0007669"/>
    <property type="project" value="UniProtKB-KW"/>
</dbReference>
<evidence type="ECO:0000256" key="5">
    <source>
        <dbReference type="ARBA" id="ARBA00037410"/>
    </source>
</evidence>
<dbReference type="NCBIfam" id="NF006008">
    <property type="entry name" value="PRK08139.1"/>
    <property type="match status" value="1"/>
</dbReference>
<dbReference type="InterPro" id="IPR014748">
    <property type="entry name" value="Enoyl-CoA_hydra_C"/>
</dbReference>
<keyword evidence="4" id="KW-0443">Lipid metabolism</keyword>